<dbReference type="PANTHER" id="PTHR43169:SF4">
    <property type="entry name" value="ATPASE, PP-LOOP SUPERFAMILY-RELATED"/>
    <property type="match status" value="1"/>
</dbReference>
<organism evidence="2 3">
    <name type="scientific">Methanothermococcus okinawensis</name>
    <dbReference type="NCBI Taxonomy" id="155863"/>
    <lineage>
        <taxon>Archaea</taxon>
        <taxon>Methanobacteriati</taxon>
        <taxon>Methanobacteriota</taxon>
        <taxon>Methanomada group</taxon>
        <taxon>Methanococci</taxon>
        <taxon>Methanococcales</taxon>
        <taxon>Methanococcaceae</taxon>
        <taxon>Methanothermococcus</taxon>
    </lineage>
</organism>
<dbReference type="InterPro" id="IPR018317">
    <property type="entry name" value="QueC"/>
</dbReference>
<dbReference type="Gene3D" id="3.40.50.620">
    <property type="entry name" value="HUPs"/>
    <property type="match status" value="1"/>
</dbReference>
<dbReference type="EMBL" id="DQUI01000061">
    <property type="protein sequence ID" value="HIP84455.1"/>
    <property type="molecule type" value="Genomic_DNA"/>
</dbReference>
<sequence length="297" mass="35007">MGNILFSQWTRNYRNLKDLKQLKEDIIRNFQEWGVIDEKIVCMLSGGKDSATALALAKDLGLNVSLAIHFTHKWSWPLSREEAERIAERFDVPIKFYDITKDLKRRTKGAKGRSICRICKDIMKVKAVQIGKRKGAKVIMTGDTSVEKISGPVMQYLKERYREVRFEKMELTPVPKKYNFLFFRPLIRCGYEDILKIMKYYRIEVRRVHEVGDRWGFWREGCPLQYCDNEALITEELLDKLYIYNERITTVAREDGRFRASIRLPSKELIVIPVRDDVGEKEKEEFIKKLGEILEKL</sequence>
<gene>
    <name evidence="1" type="ORF">EYH15_03095</name>
    <name evidence="2" type="ORF">EYH21_00245</name>
</gene>
<accession>A0A832ZIE1</accession>
<comment type="caution">
    <text evidence="2">The sequence shown here is derived from an EMBL/GenBank/DDBJ whole genome shotgun (WGS) entry which is preliminary data.</text>
</comment>
<evidence type="ECO:0000313" key="3">
    <source>
        <dbReference type="Proteomes" id="UP000618343"/>
    </source>
</evidence>
<dbReference type="SUPFAM" id="SSF52402">
    <property type="entry name" value="Adenine nucleotide alpha hydrolases-like"/>
    <property type="match status" value="1"/>
</dbReference>
<dbReference type="InterPro" id="IPR012122">
    <property type="entry name" value="ATPase_PP-loop_MJ1016"/>
</dbReference>
<dbReference type="InterPro" id="IPR052188">
    <property type="entry name" value="Ni-pincer_cofactor_biosynth"/>
</dbReference>
<name>A0A832ZIE1_9EURY</name>
<protein>
    <recommendedName>
        <fullName evidence="4">Queuosine synthesis-like protein</fullName>
    </recommendedName>
</protein>
<dbReference type="AlphaFoldDB" id="A0A832ZIE1"/>
<evidence type="ECO:0000313" key="1">
    <source>
        <dbReference type="EMBL" id="HIP84455.1"/>
    </source>
</evidence>
<dbReference type="PIRSF" id="PIRSF036670">
    <property type="entry name" value="ATPase_UCP036670"/>
    <property type="match status" value="1"/>
</dbReference>
<dbReference type="Proteomes" id="UP000643554">
    <property type="component" value="Unassembled WGS sequence"/>
</dbReference>
<evidence type="ECO:0008006" key="4">
    <source>
        <dbReference type="Google" id="ProtNLM"/>
    </source>
</evidence>
<dbReference type="PANTHER" id="PTHR43169">
    <property type="entry name" value="EXSB FAMILY PROTEIN"/>
    <property type="match status" value="1"/>
</dbReference>
<proteinExistence type="predicted"/>
<dbReference type="Pfam" id="PF06508">
    <property type="entry name" value="QueC"/>
    <property type="match status" value="1"/>
</dbReference>
<evidence type="ECO:0000313" key="2">
    <source>
        <dbReference type="EMBL" id="HIP90721.1"/>
    </source>
</evidence>
<dbReference type="EMBL" id="DQUO01000002">
    <property type="protein sequence ID" value="HIP90721.1"/>
    <property type="molecule type" value="Genomic_DNA"/>
</dbReference>
<dbReference type="Proteomes" id="UP000618343">
    <property type="component" value="Unassembled WGS sequence"/>
</dbReference>
<reference evidence="2" key="1">
    <citation type="journal article" date="2020" name="ISME J.">
        <title>Gammaproteobacteria mediating utilization of methyl-, sulfur- and petroleum organic compounds in deep ocean hydrothermal plumes.</title>
        <authorList>
            <person name="Zhou Z."/>
            <person name="Liu Y."/>
            <person name="Pan J."/>
            <person name="Cron B.R."/>
            <person name="Toner B.M."/>
            <person name="Anantharaman K."/>
            <person name="Breier J.A."/>
            <person name="Dick G.J."/>
            <person name="Li M."/>
        </authorList>
    </citation>
    <scope>NUCLEOTIDE SEQUENCE</scope>
    <source>
        <strain evidence="1">SZUA-1453</strain>
        <strain evidence="2">SZUA-1471</strain>
    </source>
</reference>
<dbReference type="InterPro" id="IPR014729">
    <property type="entry name" value="Rossmann-like_a/b/a_fold"/>
</dbReference>